<dbReference type="PROSITE" id="PS51337">
    <property type="entry name" value="B12_BINDING_NTER"/>
    <property type="match status" value="1"/>
</dbReference>
<dbReference type="InterPro" id="IPR011822">
    <property type="entry name" value="MetH"/>
</dbReference>
<evidence type="ECO:0000256" key="22">
    <source>
        <dbReference type="PIRSR" id="PIRSR000381-1"/>
    </source>
</evidence>
<evidence type="ECO:0000259" key="27">
    <source>
        <dbReference type="PROSITE" id="PS50974"/>
    </source>
</evidence>
<proteinExistence type="inferred from homology"/>
<evidence type="ECO:0000256" key="24">
    <source>
        <dbReference type="PROSITE-ProRule" id="PRU00333"/>
    </source>
</evidence>
<dbReference type="Pfam" id="PF00809">
    <property type="entry name" value="Pterin_bind"/>
    <property type="match status" value="1"/>
</dbReference>
<dbReference type="Gene3D" id="3.20.20.20">
    <property type="entry name" value="Dihydropteroate synthase-like"/>
    <property type="match status" value="1"/>
</dbReference>
<keyword evidence="14" id="KW-0677">Repeat</keyword>
<dbReference type="Pfam" id="PF02965">
    <property type="entry name" value="Met_synt_B12"/>
    <property type="match status" value="1"/>
</dbReference>
<dbReference type="InterPro" id="IPR003759">
    <property type="entry name" value="Cbl-bd_cap"/>
</dbReference>
<dbReference type="Pfam" id="PF02310">
    <property type="entry name" value="B12-binding"/>
    <property type="match status" value="1"/>
</dbReference>
<dbReference type="Gene3D" id="3.40.50.280">
    <property type="entry name" value="Cobalamin-binding domain"/>
    <property type="match status" value="1"/>
</dbReference>
<dbReference type="InterPro" id="IPR000489">
    <property type="entry name" value="Pterin-binding_dom"/>
</dbReference>
<feature type="binding site" evidence="23">
    <location>
        <position position="817"/>
    </location>
    <ligand>
        <name>methylcob(III)alamin</name>
        <dbReference type="ChEBI" id="CHEBI:28115"/>
    </ligand>
</feature>
<feature type="domain" description="Pterin-binding" evidence="26">
    <location>
        <begin position="361"/>
        <end position="622"/>
    </location>
</feature>
<dbReference type="GO" id="GO:0008705">
    <property type="term" value="F:methionine synthase activity"/>
    <property type="evidence" value="ECO:0007669"/>
    <property type="project" value="UniProtKB-UniRule"/>
</dbReference>
<dbReference type="InterPro" id="IPR036589">
    <property type="entry name" value="HCY_dom_sf"/>
</dbReference>
<dbReference type="GO" id="GO:0005829">
    <property type="term" value="C:cytosol"/>
    <property type="evidence" value="ECO:0007669"/>
    <property type="project" value="TreeGrafter"/>
</dbReference>
<dbReference type="Pfam" id="PF02574">
    <property type="entry name" value="S-methyl_trans"/>
    <property type="match status" value="1"/>
</dbReference>
<organism evidence="30 31">
    <name type="scientific">Mucilaginibacter terrenus</name>
    <dbReference type="NCBI Taxonomy" id="2482727"/>
    <lineage>
        <taxon>Bacteria</taxon>
        <taxon>Pseudomonadati</taxon>
        <taxon>Bacteroidota</taxon>
        <taxon>Sphingobacteriia</taxon>
        <taxon>Sphingobacteriales</taxon>
        <taxon>Sphingobacteriaceae</taxon>
        <taxon>Mucilaginibacter</taxon>
    </lineage>
</organism>
<dbReference type="GO" id="GO:0032259">
    <property type="term" value="P:methylation"/>
    <property type="evidence" value="ECO:0007669"/>
    <property type="project" value="UniProtKB-KW"/>
</dbReference>
<evidence type="ECO:0000256" key="16">
    <source>
        <dbReference type="ARBA" id="ARBA00023167"/>
    </source>
</evidence>
<keyword evidence="11 21" id="KW-0808">Transferase</keyword>
<keyword evidence="12 21" id="KW-0949">S-adenosyl-L-methionine</keyword>
<dbReference type="NCBIfam" id="TIGR02082">
    <property type="entry name" value="metH"/>
    <property type="match status" value="1"/>
</dbReference>
<evidence type="ECO:0000256" key="21">
    <source>
        <dbReference type="PIRNR" id="PIRNR000381"/>
    </source>
</evidence>
<evidence type="ECO:0000256" key="8">
    <source>
        <dbReference type="ARBA" id="ARBA00022603"/>
    </source>
</evidence>
<dbReference type="CDD" id="cd02069">
    <property type="entry name" value="methionine_synthase_B12_BD"/>
    <property type="match status" value="1"/>
</dbReference>
<feature type="binding site" evidence="23">
    <location>
        <position position="696"/>
    </location>
    <ligand>
        <name>methylcob(III)alamin</name>
        <dbReference type="ChEBI" id="CHEBI:28115"/>
    </ligand>
</feature>
<dbReference type="PROSITE" id="PS50974">
    <property type="entry name" value="ADOMET_ACTIVATION"/>
    <property type="match status" value="1"/>
</dbReference>
<dbReference type="GO" id="GO:0050667">
    <property type="term" value="P:homocysteine metabolic process"/>
    <property type="evidence" value="ECO:0007669"/>
    <property type="project" value="TreeGrafter"/>
</dbReference>
<dbReference type="InterPro" id="IPR004223">
    <property type="entry name" value="VitB12-dep_Met_synth_activ_dom"/>
</dbReference>
<evidence type="ECO:0000313" key="31">
    <source>
        <dbReference type="Proteomes" id="UP000260823"/>
    </source>
</evidence>
<dbReference type="FunFam" id="3.40.50.280:FF:000001">
    <property type="entry name" value="Methionine synthase"/>
    <property type="match status" value="1"/>
</dbReference>
<dbReference type="PROSITE" id="PS51332">
    <property type="entry name" value="B12_BINDING"/>
    <property type="match status" value="1"/>
</dbReference>
<dbReference type="CDD" id="cd00740">
    <property type="entry name" value="MeTr"/>
    <property type="match status" value="1"/>
</dbReference>
<feature type="binding site" evidence="23">
    <location>
        <begin position="769"/>
        <end position="773"/>
    </location>
    <ligand>
        <name>methylcob(III)alamin</name>
        <dbReference type="ChEBI" id="CHEBI:28115"/>
    </ligand>
</feature>
<evidence type="ECO:0000256" key="13">
    <source>
        <dbReference type="ARBA" id="ARBA00022723"/>
    </source>
</evidence>
<comment type="pathway">
    <text evidence="4 21">Amino-acid biosynthesis; L-methionine biosynthesis via de novo pathway; L-methionine from L-homocysteine (MetH route): step 1/1.</text>
</comment>
<comment type="similarity">
    <text evidence="5">Belongs to the vitamin-B12 dependent methionine synthase family.</text>
</comment>
<evidence type="ECO:0000256" key="11">
    <source>
        <dbReference type="ARBA" id="ARBA00022679"/>
    </source>
</evidence>
<dbReference type="PIRSF" id="PIRSF000381">
    <property type="entry name" value="MetH"/>
    <property type="match status" value="1"/>
</dbReference>
<evidence type="ECO:0000256" key="19">
    <source>
        <dbReference type="ARBA" id="ARBA00031040"/>
    </source>
</evidence>
<feature type="binding site" description="axial binding residue" evidence="22">
    <location>
        <position position="772"/>
    </location>
    <ligand>
        <name>methylcob(III)alamin</name>
        <dbReference type="ChEBI" id="CHEBI:28115"/>
    </ligand>
    <ligandPart>
        <name>Co</name>
        <dbReference type="ChEBI" id="CHEBI:27638"/>
    </ligandPart>
</feature>
<evidence type="ECO:0000256" key="14">
    <source>
        <dbReference type="ARBA" id="ARBA00022737"/>
    </source>
</evidence>
<keyword evidence="13 21" id="KW-0479">Metal-binding</keyword>
<dbReference type="InterPro" id="IPR036724">
    <property type="entry name" value="Cobalamin-bd_sf"/>
</dbReference>
<comment type="caution">
    <text evidence="30">The sequence shown here is derived from an EMBL/GenBank/DDBJ whole genome shotgun (WGS) entry which is preliminary data.</text>
</comment>
<feature type="binding site" evidence="23">
    <location>
        <position position="873"/>
    </location>
    <ligand>
        <name>methylcob(III)alamin</name>
        <dbReference type="ChEBI" id="CHEBI:28115"/>
    </ligand>
</feature>
<dbReference type="RefSeq" id="WP_117384011.1">
    <property type="nucleotide sequence ID" value="NZ_QWDE01000002.1"/>
</dbReference>
<evidence type="ECO:0000256" key="1">
    <source>
        <dbReference type="ARBA" id="ARBA00001700"/>
    </source>
</evidence>
<comment type="cofactor">
    <cofactor evidence="2 21 24">
        <name>Zn(2+)</name>
        <dbReference type="ChEBI" id="CHEBI:29105"/>
    </cofactor>
</comment>
<reference evidence="30 31" key="1">
    <citation type="submission" date="2018-08" db="EMBL/GenBank/DDBJ databases">
        <title>Mucilaginibacter terrae sp. nov., isolated from manganese diggings.</title>
        <authorList>
            <person name="Huang Y."/>
            <person name="Zhou Z."/>
        </authorList>
    </citation>
    <scope>NUCLEOTIDE SEQUENCE [LARGE SCALE GENOMIC DNA]</scope>
    <source>
        <strain evidence="30 31">ZH6</strain>
    </source>
</reference>
<dbReference type="Gene3D" id="3.10.196.10">
    <property type="entry name" value="Vitamin B12-dependent methionine synthase, activation domain"/>
    <property type="match status" value="1"/>
</dbReference>
<dbReference type="EMBL" id="QWDE01000002">
    <property type="protein sequence ID" value="RFZ83541.1"/>
    <property type="molecule type" value="Genomic_DNA"/>
</dbReference>
<keyword evidence="16 21" id="KW-0486">Methionine biosynthesis</keyword>
<keyword evidence="17 21" id="KW-0170">Cobalt</keyword>
<feature type="binding site" evidence="23">
    <location>
        <position position="960"/>
    </location>
    <ligand>
        <name>S-adenosyl-L-methionine</name>
        <dbReference type="ChEBI" id="CHEBI:59789"/>
    </ligand>
</feature>
<dbReference type="SUPFAM" id="SSF52242">
    <property type="entry name" value="Cobalamin (vitamin B12)-binding domain"/>
    <property type="match status" value="1"/>
</dbReference>
<dbReference type="PROSITE" id="PS50970">
    <property type="entry name" value="HCY"/>
    <property type="match status" value="1"/>
</dbReference>
<dbReference type="FunFam" id="3.20.20.330:FF:000001">
    <property type="entry name" value="Methionine synthase"/>
    <property type="match status" value="1"/>
</dbReference>
<dbReference type="PROSITE" id="PS50972">
    <property type="entry name" value="PTERIN_BINDING"/>
    <property type="match status" value="1"/>
</dbReference>
<evidence type="ECO:0000313" key="30">
    <source>
        <dbReference type="EMBL" id="RFZ83541.1"/>
    </source>
</evidence>
<evidence type="ECO:0000256" key="15">
    <source>
        <dbReference type="ARBA" id="ARBA00022833"/>
    </source>
</evidence>
<dbReference type="InterPro" id="IPR011005">
    <property type="entry name" value="Dihydropteroate_synth-like_sf"/>
</dbReference>
<dbReference type="SMART" id="SM01018">
    <property type="entry name" value="B12-binding_2"/>
    <property type="match status" value="1"/>
</dbReference>
<feature type="domain" description="AdoMet activation" evidence="27">
    <location>
        <begin position="910"/>
        <end position="1239"/>
    </location>
</feature>
<dbReference type="GO" id="GO:0031419">
    <property type="term" value="F:cobalamin binding"/>
    <property type="evidence" value="ECO:0007669"/>
    <property type="project" value="UniProtKB-UniRule"/>
</dbReference>
<comment type="function">
    <text evidence="18 21">Catalyzes the transfer of a methyl group from methyl-cobalamin to homocysteine, yielding enzyme-bound cob(I)alamin and methionine. Subsequently, remethylates the cofactor using methyltetrahydrofolate.</text>
</comment>
<dbReference type="Gene3D" id="1.10.288.10">
    <property type="entry name" value="Cobalamin-dependent Methionine Synthase, domain 2"/>
    <property type="match status" value="1"/>
</dbReference>
<dbReference type="OrthoDB" id="9803687at2"/>
<dbReference type="SUPFAM" id="SSF82282">
    <property type="entry name" value="Homocysteine S-methyltransferase"/>
    <property type="match status" value="1"/>
</dbReference>
<dbReference type="InterPro" id="IPR036594">
    <property type="entry name" value="Meth_synthase_dom"/>
</dbReference>
<dbReference type="SUPFAM" id="SSF51717">
    <property type="entry name" value="Dihydropteroate synthetase-like"/>
    <property type="match status" value="1"/>
</dbReference>
<dbReference type="Gene3D" id="3.20.20.330">
    <property type="entry name" value="Homocysteine-binding-like domain"/>
    <property type="match status" value="1"/>
</dbReference>
<dbReference type="UniPathway" id="UPA00051">
    <property type="reaction ID" value="UER00081"/>
</dbReference>
<comment type="domain">
    <text evidence="21">Modular enzyme with four functionally distinct domains. The isolated Hcy-binding domain catalyzes methyl transfer from free methylcobalamin to homocysteine. The Hcy-binding domain in association with the pterin-binding domain catalyzes the methylation of cob(I)alamin by methyltetrahydrofolate and the methylation of homocysteine. The B12-binding domain binds the cofactor. The AdoMet activation domain binds S-adenosyl-L-methionine. Under aerobic conditions cob(I)alamin can be converted to inactive cob(II)alamin. Reductive methylation by S-adenosyl-L-methionine and flavodoxin regenerates methylcobalamin.</text>
</comment>
<dbReference type="GO" id="GO:0046653">
    <property type="term" value="P:tetrahydrofolate metabolic process"/>
    <property type="evidence" value="ECO:0007669"/>
    <property type="project" value="TreeGrafter"/>
</dbReference>
<comment type="catalytic activity">
    <reaction evidence="1 21">
        <text>(6S)-5-methyl-5,6,7,8-tetrahydrofolate + L-homocysteine = (6S)-5,6,7,8-tetrahydrofolate + L-methionine</text>
        <dbReference type="Rhea" id="RHEA:11172"/>
        <dbReference type="ChEBI" id="CHEBI:18608"/>
        <dbReference type="ChEBI" id="CHEBI:57453"/>
        <dbReference type="ChEBI" id="CHEBI:57844"/>
        <dbReference type="ChEBI" id="CHEBI:58199"/>
        <dbReference type="EC" id="2.1.1.13"/>
    </reaction>
</comment>
<evidence type="ECO:0000256" key="7">
    <source>
        <dbReference type="ARBA" id="ARBA00013998"/>
    </source>
</evidence>
<evidence type="ECO:0000256" key="3">
    <source>
        <dbReference type="ARBA" id="ARBA00001956"/>
    </source>
</evidence>
<evidence type="ECO:0000259" key="29">
    <source>
        <dbReference type="PROSITE" id="PS51337"/>
    </source>
</evidence>
<dbReference type="InterPro" id="IPR033706">
    <property type="entry name" value="Met_synthase_B12-bd"/>
</dbReference>
<dbReference type="FunFam" id="3.20.20.20:FF:000002">
    <property type="entry name" value="Methionine synthase"/>
    <property type="match status" value="1"/>
</dbReference>
<evidence type="ECO:0000256" key="18">
    <source>
        <dbReference type="ARBA" id="ARBA00025552"/>
    </source>
</evidence>
<dbReference type="InterPro" id="IPR050554">
    <property type="entry name" value="Met_Synthase/Corrinoid"/>
</dbReference>
<dbReference type="AlphaFoldDB" id="A0A3E2NRH7"/>
<dbReference type="EC" id="2.1.1.13" evidence="6 20"/>
<evidence type="ECO:0000256" key="5">
    <source>
        <dbReference type="ARBA" id="ARBA00010398"/>
    </source>
</evidence>
<evidence type="ECO:0000256" key="4">
    <source>
        <dbReference type="ARBA" id="ARBA00005178"/>
    </source>
</evidence>
<feature type="binding site" evidence="22 24">
    <location>
        <position position="315"/>
    </location>
    <ligand>
        <name>Zn(2+)</name>
        <dbReference type="ChEBI" id="CHEBI:29105"/>
    </ligand>
</feature>
<dbReference type="Proteomes" id="UP000260823">
    <property type="component" value="Unassembled WGS sequence"/>
</dbReference>
<dbReference type="Gene3D" id="1.10.1240.10">
    <property type="entry name" value="Methionine synthase domain"/>
    <property type="match status" value="1"/>
</dbReference>
<dbReference type="InterPro" id="IPR006158">
    <property type="entry name" value="Cobalamin-bd"/>
</dbReference>
<evidence type="ECO:0000256" key="9">
    <source>
        <dbReference type="ARBA" id="ARBA00022605"/>
    </source>
</evidence>
<name>A0A3E2NRH7_9SPHI</name>
<protein>
    <recommendedName>
        <fullName evidence="7 20">Methionine synthase</fullName>
        <ecNumber evidence="6 20">2.1.1.13</ecNumber>
    </recommendedName>
    <alternativeName>
        <fullName evidence="19 21">5-methyltetrahydrofolate--homocysteine methyltransferase</fullName>
    </alternativeName>
</protein>
<evidence type="ECO:0000256" key="23">
    <source>
        <dbReference type="PIRSR" id="PIRSR000381-2"/>
    </source>
</evidence>
<dbReference type="NCBIfam" id="NF007024">
    <property type="entry name" value="PRK09490.1"/>
    <property type="match status" value="1"/>
</dbReference>
<feature type="binding site" evidence="23">
    <location>
        <position position="1149"/>
    </location>
    <ligand>
        <name>S-adenosyl-L-methionine</name>
        <dbReference type="ChEBI" id="CHEBI:59789"/>
    </ligand>
</feature>
<sequence length="1239" mass="137563">MDIRKELEKRILVIDGAMGTMIQRYELTEDDFRGERFRDHASDLKGNNDLLNLTRPDVIKAIHCEYLEAGADIIETNTFSTQRISLADYHMEELAYELSYEGARLAREAADEYTAKDPSKPRFVAGAVGPTNRTASLSPDVNDPGYRAVTFDDLAEAYYEQVRGLVDGGSDVLLVETIFDTLNAKAALFAIDRYRHECKAAGKDMAAFRPTGGVMISGTITDASGRTLSGQTVEAFWNSVSHANLLSVGLNCALGAKEMRPHLEELSAKAGVYISAYPNAGLPNEFGAYDETPHETANQVDDFMEAGLVNIVGGCCGTTPDHIRCIAEKAAKYPPRKKPEIEPYLRLSGLEAVTLTPETNFVNIGERTNITGSPKFSKLILAEDYEAALSVALQQVEGGAQVIDINMDEGMIDSEAVMVKFLNLVASEPDIAKLPIMIDSSKWTVIEAGLKCLQGKGIVNSISLKEGEDKFKEYARKILSYGAATVVMAFDERGQADTLERRKEICERSYRILVDEVGFPPQDIIFDPNILTVATGLEEHNNYAVDFIEATRWIKQNLPYAKVSGGVSNISFSFRGNNVVREAMHSAFLYHAICAGLDMGIVNAGMLEVYEQIPKDLLELVEDVLLNRRDDATERLVEFADTIKSKGKEIVRDEEWRKAPVEDRLSHALVKGIVEYLDDDVEEARQKFARPLEVIEGPLMDGMNVVGDLFGAGKMFLPQVVKSARVMKKAVAYLLPFIELEKQRVIDAGEDSSGSRANAGKVLMATVKGDVHDIGKNIVGVVLACNNFEVIDLGVMVPAQRIIEEAKKQEVDIIGLSGLITPSLDEMVHFAKEMERQQFTIPLIVGGATTSRIHAAVKIAPNYSGPAIHVLDASRSVTVCSSLMNKDQRDGYIQGIKDEYAKAREAHANKKNDKRFVSIEEARNNKFQISLDGDVASKPSFTGTKVIENYPLEELVPYIDWTPFFHTWELRGSYPKIFEDKYVGVEAKKLFDDAQVLLKRILNEKLLRASGVIGFWPANSVGDDIEVYTDDSRRTLLTRIHTLRQQAEKAKNEPYYALSDFIATKESGVPDYWGGFAVTTGLGCDELVAEFEADHDDYNSIMAKALADRLAEAFAEKMHELVRKDYWGYAKQEQLSNDDLIHEKYQGIRPAPGYPACPDHTEKTTLFEILKAESNAHMHLTESLAMLPAASVSGFYFSHPQARYFGLGKISKDQVEDYAKRKNMSVDAVERWLGPNLNY</sequence>
<feature type="domain" description="B12-binding N-terminal" evidence="29">
    <location>
        <begin position="652"/>
        <end position="746"/>
    </location>
</feature>
<evidence type="ECO:0000256" key="20">
    <source>
        <dbReference type="NCBIfam" id="TIGR02082"/>
    </source>
</evidence>
<evidence type="ECO:0000259" key="28">
    <source>
        <dbReference type="PROSITE" id="PS51332"/>
    </source>
</evidence>
<evidence type="ECO:0000256" key="12">
    <source>
        <dbReference type="ARBA" id="ARBA00022691"/>
    </source>
</evidence>
<keyword evidence="8 21" id="KW-0489">Methyltransferase</keyword>
<dbReference type="SUPFAM" id="SSF56507">
    <property type="entry name" value="Methionine synthase activation domain-like"/>
    <property type="match status" value="1"/>
</dbReference>
<evidence type="ECO:0000256" key="10">
    <source>
        <dbReference type="ARBA" id="ARBA00022628"/>
    </source>
</evidence>
<dbReference type="PANTHER" id="PTHR45833:SF1">
    <property type="entry name" value="METHIONINE SYNTHASE"/>
    <property type="match status" value="1"/>
</dbReference>
<dbReference type="Pfam" id="PF02607">
    <property type="entry name" value="B12-binding_2"/>
    <property type="match status" value="1"/>
</dbReference>
<dbReference type="InterPro" id="IPR003726">
    <property type="entry name" value="HCY_dom"/>
</dbReference>
<evidence type="ECO:0000259" key="25">
    <source>
        <dbReference type="PROSITE" id="PS50970"/>
    </source>
</evidence>
<evidence type="ECO:0000256" key="2">
    <source>
        <dbReference type="ARBA" id="ARBA00001947"/>
    </source>
</evidence>
<feature type="binding site" evidence="23">
    <location>
        <begin position="1204"/>
        <end position="1205"/>
    </location>
    <ligand>
        <name>S-adenosyl-L-methionine</name>
        <dbReference type="ChEBI" id="CHEBI:59789"/>
    </ligand>
</feature>
<gene>
    <name evidence="30" type="ORF">DYU05_13705</name>
</gene>
<dbReference type="FunFam" id="1.10.1240.10:FF:000001">
    <property type="entry name" value="Methionine synthase"/>
    <property type="match status" value="1"/>
</dbReference>
<evidence type="ECO:0000256" key="6">
    <source>
        <dbReference type="ARBA" id="ARBA00012032"/>
    </source>
</evidence>
<dbReference type="InterPro" id="IPR037010">
    <property type="entry name" value="VitB12-dep_Met_synth_activ_sf"/>
</dbReference>
<feature type="binding site" evidence="23">
    <location>
        <position position="821"/>
    </location>
    <ligand>
        <name>methylcob(III)alamin</name>
        <dbReference type="ChEBI" id="CHEBI:28115"/>
    </ligand>
</feature>
<accession>A0A3E2NRH7</accession>
<feature type="domain" description="Hcy-binding" evidence="25">
    <location>
        <begin position="1"/>
        <end position="330"/>
    </location>
</feature>
<evidence type="ECO:0000259" key="26">
    <source>
        <dbReference type="PROSITE" id="PS50972"/>
    </source>
</evidence>
<dbReference type="PANTHER" id="PTHR45833">
    <property type="entry name" value="METHIONINE SYNTHASE"/>
    <property type="match status" value="1"/>
</dbReference>
<keyword evidence="15 21" id="KW-0862">Zinc</keyword>
<comment type="cofactor">
    <cofactor evidence="3 21 22">
        <name>methylcob(III)alamin</name>
        <dbReference type="ChEBI" id="CHEBI:28115"/>
    </cofactor>
</comment>
<evidence type="ECO:0000256" key="17">
    <source>
        <dbReference type="ARBA" id="ARBA00023285"/>
    </source>
</evidence>
<keyword evidence="10 21" id="KW-0846">Cobalamin</keyword>
<dbReference type="GO" id="GO:0008270">
    <property type="term" value="F:zinc ion binding"/>
    <property type="evidence" value="ECO:0007669"/>
    <property type="project" value="UniProtKB-UniRule"/>
</dbReference>
<dbReference type="SUPFAM" id="SSF47644">
    <property type="entry name" value="Methionine synthase domain"/>
    <property type="match status" value="1"/>
</dbReference>
<feature type="domain" description="B12-binding" evidence="28">
    <location>
        <begin position="759"/>
        <end position="894"/>
    </location>
</feature>
<feature type="binding site" evidence="22 24">
    <location>
        <position position="252"/>
    </location>
    <ligand>
        <name>Zn(2+)</name>
        <dbReference type="ChEBI" id="CHEBI:29105"/>
    </ligand>
</feature>
<keyword evidence="31" id="KW-1185">Reference proteome</keyword>
<keyword evidence="9 21" id="KW-0028">Amino-acid biosynthesis</keyword>
<feature type="binding site" evidence="22 24">
    <location>
        <position position="316"/>
    </location>
    <ligand>
        <name>Zn(2+)</name>
        <dbReference type="ChEBI" id="CHEBI:29105"/>
    </ligand>
</feature>